<dbReference type="Gene3D" id="3.40.50.720">
    <property type="entry name" value="NAD(P)-binding Rossmann-like Domain"/>
    <property type="match status" value="1"/>
</dbReference>
<dbReference type="InterPro" id="IPR001509">
    <property type="entry name" value="Epimerase_deHydtase"/>
</dbReference>
<dbReference type="OrthoDB" id="2735536at2759"/>
<protein>
    <recommendedName>
        <fullName evidence="1">NAD-dependent epimerase/dehydratase domain-containing protein</fullName>
    </recommendedName>
</protein>
<sequence>MNKIMSSSTQATPRPPKKTVLVTGAGGYIGFAVSRAFARAGWDVYGLIRRAEGSDALLTEEITPLIGSISADLTFLDSFLAQPSTRPFDVVVSCTETYPFDEHWGHISALLTKVAHHAKQRGGAKPFVLVSSGCKDYGQTSRHGEVGLAAHTETSPLEPMEVLAPRTNGTMRVFEEQNRDLYDAAVIRPTPLLGYGGSYYGVLFQALSRFRDQESQIKVPGHNDNIYHGCHIDDCAEAYLALAEYPSRAEVSGECFNISGYRYETVGEILSALAAEYGIRGGIATVPLKEVAEPELRALEAVLGYTQWVDSTKIRKLTGWNDKRKLFSENIRTYRLAYEAAARAGDAGVSRISDRVAGWEKAGITFEKK</sequence>
<evidence type="ECO:0000313" key="2">
    <source>
        <dbReference type="EMBL" id="TRX88785.1"/>
    </source>
</evidence>
<keyword evidence="3" id="KW-1185">Reference proteome</keyword>
<reference evidence="3" key="1">
    <citation type="submission" date="2019-06" db="EMBL/GenBank/DDBJ databases">
        <title>Draft genome sequence of the griseofulvin-producing fungus Xylaria cubensis strain G536.</title>
        <authorList>
            <person name="Mead M.E."/>
            <person name="Raja H.A."/>
            <person name="Steenwyk J.L."/>
            <person name="Knowles S.L."/>
            <person name="Oberlies N.H."/>
            <person name="Rokas A."/>
        </authorList>
    </citation>
    <scope>NUCLEOTIDE SEQUENCE [LARGE SCALE GENOMIC DNA]</scope>
    <source>
        <strain evidence="3">G536</strain>
    </source>
</reference>
<dbReference type="InterPro" id="IPR051783">
    <property type="entry name" value="NAD(P)-dependent_oxidoreduct"/>
</dbReference>
<dbReference type="STRING" id="2512241.A0A553HLE9"/>
<dbReference type="GO" id="GO:0005737">
    <property type="term" value="C:cytoplasm"/>
    <property type="evidence" value="ECO:0007669"/>
    <property type="project" value="TreeGrafter"/>
</dbReference>
<feature type="domain" description="NAD-dependent epimerase/dehydratase" evidence="1">
    <location>
        <begin position="20"/>
        <end position="258"/>
    </location>
</feature>
<comment type="caution">
    <text evidence="2">The sequence shown here is derived from an EMBL/GenBank/DDBJ whole genome shotgun (WGS) entry which is preliminary data.</text>
</comment>
<dbReference type="SUPFAM" id="SSF51735">
    <property type="entry name" value="NAD(P)-binding Rossmann-fold domains"/>
    <property type="match status" value="1"/>
</dbReference>
<dbReference type="PANTHER" id="PTHR48079:SF6">
    <property type="entry name" value="NAD(P)-BINDING DOMAIN-CONTAINING PROTEIN-RELATED"/>
    <property type="match status" value="1"/>
</dbReference>
<organism evidence="2 3">
    <name type="scientific">Xylaria flabelliformis</name>
    <dbReference type="NCBI Taxonomy" id="2512241"/>
    <lineage>
        <taxon>Eukaryota</taxon>
        <taxon>Fungi</taxon>
        <taxon>Dikarya</taxon>
        <taxon>Ascomycota</taxon>
        <taxon>Pezizomycotina</taxon>
        <taxon>Sordariomycetes</taxon>
        <taxon>Xylariomycetidae</taxon>
        <taxon>Xylariales</taxon>
        <taxon>Xylariaceae</taxon>
        <taxon>Xylaria</taxon>
    </lineage>
</organism>
<proteinExistence type="predicted"/>
<dbReference type="InterPro" id="IPR036291">
    <property type="entry name" value="NAD(P)-bd_dom_sf"/>
</dbReference>
<accession>A0A553HLE9</accession>
<dbReference type="PANTHER" id="PTHR48079">
    <property type="entry name" value="PROTEIN YEEZ"/>
    <property type="match status" value="1"/>
</dbReference>
<dbReference type="AlphaFoldDB" id="A0A553HLE9"/>
<evidence type="ECO:0000313" key="3">
    <source>
        <dbReference type="Proteomes" id="UP000319160"/>
    </source>
</evidence>
<evidence type="ECO:0000259" key="1">
    <source>
        <dbReference type="Pfam" id="PF01370"/>
    </source>
</evidence>
<gene>
    <name evidence="2" type="ORF">FHL15_010355</name>
</gene>
<dbReference type="Proteomes" id="UP000319160">
    <property type="component" value="Unassembled WGS sequence"/>
</dbReference>
<dbReference type="GO" id="GO:0004029">
    <property type="term" value="F:aldehyde dehydrogenase (NAD+) activity"/>
    <property type="evidence" value="ECO:0007669"/>
    <property type="project" value="TreeGrafter"/>
</dbReference>
<dbReference type="EMBL" id="VFLP01000080">
    <property type="protein sequence ID" value="TRX88785.1"/>
    <property type="molecule type" value="Genomic_DNA"/>
</dbReference>
<dbReference type="Pfam" id="PF01370">
    <property type="entry name" value="Epimerase"/>
    <property type="match status" value="1"/>
</dbReference>
<name>A0A553HLE9_9PEZI</name>